<dbReference type="SUPFAM" id="SSF46785">
    <property type="entry name" value="Winged helix' DNA-binding domain"/>
    <property type="match status" value="1"/>
</dbReference>
<organism evidence="5 6">
    <name type="scientific">Pseudooceanicola albus</name>
    <dbReference type="NCBI Taxonomy" id="2692189"/>
    <lineage>
        <taxon>Bacteria</taxon>
        <taxon>Pseudomonadati</taxon>
        <taxon>Pseudomonadota</taxon>
        <taxon>Alphaproteobacteria</taxon>
        <taxon>Rhodobacterales</taxon>
        <taxon>Paracoccaceae</taxon>
        <taxon>Pseudooceanicola</taxon>
    </lineage>
</organism>
<dbReference type="GO" id="GO:0003700">
    <property type="term" value="F:DNA-binding transcription factor activity"/>
    <property type="evidence" value="ECO:0007669"/>
    <property type="project" value="InterPro"/>
</dbReference>
<protein>
    <submittedName>
        <fullName evidence="5">FCD domain-containing protein</fullName>
    </submittedName>
</protein>
<dbReference type="Pfam" id="PF00392">
    <property type="entry name" value="GntR"/>
    <property type="match status" value="1"/>
</dbReference>
<dbReference type="Gene3D" id="1.20.120.530">
    <property type="entry name" value="GntR ligand-binding domain-like"/>
    <property type="match status" value="1"/>
</dbReference>
<dbReference type="PANTHER" id="PTHR43537">
    <property type="entry name" value="TRANSCRIPTIONAL REGULATOR, GNTR FAMILY"/>
    <property type="match status" value="1"/>
</dbReference>
<evidence type="ECO:0000256" key="2">
    <source>
        <dbReference type="ARBA" id="ARBA00023125"/>
    </source>
</evidence>
<dbReference type="SMART" id="SM00345">
    <property type="entry name" value="HTH_GNTR"/>
    <property type="match status" value="1"/>
</dbReference>
<dbReference type="PANTHER" id="PTHR43537:SF24">
    <property type="entry name" value="GLUCONATE OPERON TRANSCRIPTIONAL REPRESSOR"/>
    <property type="match status" value="1"/>
</dbReference>
<dbReference type="InterPro" id="IPR011711">
    <property type="entry name" value="GntR_C"/>
</dbReference>
<proteinExistence type="predicted"/>
<dbReference type="AlphaFoldDB" id="A0A6L7G1S8"/>
<evidence type="ECO:0000259" key="4">
    <source>
        <dbReference type="PROSITE" id="PS50949"/>
    </source>
</evidence>
<accession>A0A6L7G1S8</accession>
<comment type="caution">
    <text evidence="5">The sequence shown here is derived from an EMBL/GenBank/DDBJ whole genome shotgun (WGS) entry which is preliminary data.</text>
</comment>
<dbReference type="Proteomes" id="UP000477911">
    <property type="component" value="Unassembled WGS sequence"/>
</dbReference>
<keyword evidence="3" id="KW-0804">Transcription</keyword>
<dbReference type="InterPro" id="IPR036390">
    <property type="entry name" value="WH_DNA-bd_sf"/>
</dbReference>
<evidence type="ECO:0000256" key="3">
    <source>
        <dbReference type="ARBA" id="ARBA00023163"/>
    </source>
</evidence>
<dbReference type="InterPro" id="IPR008920">
    <property type="entry name" value="TF_FadR/GntR_C"/>
</dbReference>
<dbReference type="CDD" id="cd07377">
    <property type="entry name" value="WHTH_GntR"/>
    <property type="match status" value="1"/>
</dbReference>
<name>A0A6L7G1S8_9RHOB</name>
<keyword evidence="1" id="KW-0805">Transcription regulation</keyword>
<keyword evidence="6" id="KW-1185">Reference proteome</keyword>
<dbReference type="Pfam" id="PF07729">
    <property type="entry name" value="FCD"/>
    <property type="match status" value="1"/>
</dbReference>
<evidence type="ECO:0000256" key="1">
    <source>
        <dbReference type="ARBA" id="ARBA00023015"/>
    </source>
</evidence>
<dbReference type="PROSITE" id="PS50949">
    <property type="entry name" value="HTH_GNTR"/>
    <property type="match status" value="1"/>
</dbReference>
<dbReference type="InterPro" id="IPR000524">
    <property type="entry name" value="Tscrpt_reg_HTH_GntR"/>
</dbReference>
<dbReference type="EMBL" id="WUMU01000004">
    <property type="protein sequence ID" value="MXN17377.1"/>
    <property type="molecule type" value="Genomic_DNA"/>
</dbReference>
<evidence type="ECO:0000313" key="6">
    <source>
        <dbReference type="Proteomes" id="UP000477911"/>
    </source>
</evidence>
<dbReference type="Gene3D" id="1.10.10.10">
    <property type="entry name" value="Winged helix-like DNA-binding domain superfamily/Winged helix DNA-binding domain"/>
    <property type="match status" value="1"/>
</dbReference>
<reference evidence="5 6" key="1">
    <citation type="submission" date="2019-12" db="EMBL/GenBank/DDBJ databases">
        <authorList>
            <person name="Li M."/>
        </authorList>
    </citation>
    <scope>NUCLEOTIDE SEQUENCE [LARGE SCALE GENOMIC DNA]</scope>
    <source>
        <strain evidence="5 6">GBMRC 2024</strain>
    </source>
</reference>
<keyword evidence="2" id="KW-0238">DNA-binding</keyword>
<feature type="domain" description="HTH gntR-type" evidence="4">
    <location>
        <begin position="23"/>
        <end position="90"/>
    </location>
</feature>
<evidence type="ECO:0000313" key="5">
    <source>
        <dbReference type="EMBL" id="MXN17377.1"/>
    </source>
</evidence>
<dbReference type="GO" id="GO:0003677">
    <property type="term" value="F:DNA binding"/>
    <property type="evidence" value="ECO:0007669"/>
    <property type="project" value="UniProtKB-KW"/>
</dbReference>
<dbReference type="PRINTS" id="PR00035">
    <property type="entry name" value="HTHGNTR"/>
</dbReference>
<gene>
    <name evidence="5" type="ORF">GR170_05995</name>
</gene>
<dbReference type="InterPro" id="IPR036388">
    <property type="entry name" value="WH-like_DNA-bd_sf"/>
</dbReference>
<dbReference type="SUPFAM" id="SSF48008">
    <property type="entry name" value="GntR ligand-binding domain-like"/>
    <property type="match status" value="1"/>
</dbReference>
<sequence length="244" mass="26942">MRGWSPLGRGRVKLKKLQPVTRQSTETIVIENLRSFILSGEVPPGGRLTEAAMSEQLGVSRATLRLALHRLAGEGLLTQIPYTGWEVAQLSSRDVWEIWTLRGALEGLASRLVVMRDAPEVFATLEEAYAELESACARGNMRAITAADFALHQSIIQGADNARLSAQYRVVEQQVRLFIMTSNVHVATGPEDIIAQHVPLMEAFRRRDAAAAADAAWIHDETEGHRLMDWLIRTGVATPDQPKA</sequence>
<dbReference type="SMART" id="SM00895">
    <property type="entry name" value="FCD"/>
    <property type="match status" value="1"/>
</dbReference>